<name>A0A4T0G343_WALIC</name>
<dbReference type="InterPro" id="IPR036259">
    <property type="entry name" value="MFS_trans_sf"/>
</dbReference>
<proteinExistence type="predicted"/>
<evidence type="ECO:0000256" key="4">
    <source>
        <dbReference type="ARBA" id="ARBA00023136"/>
    </source>
</evidence>
<evidence type="ECO:0000256" key="1">
    <source>
        <dbReference type="ARBA" id="ARBA00004141"/>
    </source>
</evidence>
<dbReference type="Gene3D" id="1.20.1250.20">
    <property type="entry name" value="MFS general substrate transporter like domains"/>
    <property type="match status" value="1"/>
</dbReference>
<dbReference type="PANTHER" id="PTHR23502">
    <property type="entry name" value="MAJOR FACILITATOR SUPERFAMILY"/>
    <property type="match status" value="1"/>
</dbReference>
<feature type="region of interest" description="Disordered" evidence="5">
    <location>
        <begin position="1"/>
        <end position="43"/>
    </location>
</feature>
<dbReference type="InterPro" id="IPR020846">
    <property type="entry name" value="MFS_dom"/>
</dbReference>
<accession>A0A4T0G343</accession>
<feature type="transmembrane region" description="Helical" evidence="6">
    <location>
        <begin position="499"/>
        <end position="519"/>
    </location>
</feature>
<dbReference type="PANTHER" id="PTHR23502:SF74">
    <property type="entry name" value="MAJOR FACILITATOR SUPERFAMILY (MFS) PROFILE DOMAIN-CONTAINING PROTEIN"/>
    <property type="match status" value="1"/>
</dbReference>
<feature type="transmembrane region" description="Helical" evidence="6">
    <location>
        <begin position="127"/>
        <end position="146"/>
    </location>
</feature>
<feature type="transmembrane region" description="Helical" evidence="6">
    <location>
        <begin position="186"/>
        <end position="205"/>
    </location>
</feature>
<dbReference type="PROSITE" id="PS50850">
    <property type="entry name" value="MFS"/>
    <property type="match status" value="1"/>
</dbReference>
<evidence type="ECO:0000256" key="5">
    <source>
        <dbReference type="SAM" id="MobiDB-lite"/>
    </source>
</evidence>
<organism evidence="8 9">
    <name type="scientific">Wallemia ichthyophaga</name>
    <dbReference type="NCBI Taxonomy" id="245174"/>
    <lineage>
        <taxon>Eukaryota</taxon>
        <taxon>Fungi</taxon>
        <taxon>Dikarya</taxon>
        <taxon>Basidiomycota</taxon>
        <taxon>Wallemiomycotina</taxon>
        <taxon>Wallemiomycetes</taxon>
        <taxon>Wallemiales</taxon>
        <taxon>Wallemiaceae</taxon>
        <taxon>Wallemia</taxon>
    </lineage>
</organism>
<dbReference type="GO" id="GO:0005886">
    <property type="term" value="C:plasma membrane"/>
    <property type="evidence" value="ECO:0007669"/>
    <property type="project" value="TreeGrafter"/>
</dbReference>
<feature type="transmembrane region" description="Helical" evidence="6">
    <location>
        <begin position="462"/>
        <end position="487"/>
    </location>
</feature>
<protein>
    <recommendedName>
        <fullName evidence="7">Major facilitator superfamily (MFS) profile domain-containing protein</fullName>
    </recommendedName>
</protein>
<dbReference type="GO" id="GO:0022857">
    <property type="term" value="F:transmembrane transporter activity"/>
    <property type="evidence" value="ECO:0007669"/>
    <property type="project" value="InterPro"/>
</dbReference>
<evidence type="ECO:0000259" key="7">
    <source>
        <dbReference type="PROSITE" id="PS50850"/>
    </source>
</evidence>
<dbReference type="CDD" id="cd17323">
    <property type="entry name" value="MFS_Tpo1_MDR_like"/>
    <property type="match status" value="1"/>
</dbReference>
<comment type="subcellular location">
    <subcellularLocation>
        <location evidence="1">Membrane</location>
        <topology evidence="1">Multi-pass membrane protein</topology>
    </subcellularLocation>
</comment>
<evidence type="ECO:0000256" key="2">
    <source>
        <dbReference type="ARBA" id="ARBA00022692"/>
    </source>
</evidence>
<keyword evidence="2 6" id="KW-0812">Transmembrane</keyword>
<feature type="transmembrane region" description="Helical" evidence="6">
    <location>
        <begin position="158"/>
        <end position="180"/>
    </location>
</feature>
<dbReference type="InterPro" id="IPR011701">
    <property type="entry name" value="MFS"/>
</dbReference>
<feature type="transmembrane region" description="Helical" evidence="6">
    <location>
        <begin position="90"/>
        <end position="115"/>
    </location>
</feature>
<evidence type="ECO:0000313" key="8">
    <source>
        <dbReference type="EMBL" id="TIB09720.1"/>
    </source>
</evidence>
<feature type="transmembrane region" description="Helical" evidence="6">
    <location>
        <begin position="432"/>
        <end position="455"/>
    </location>
</feature>
<dbReference type="Pfam" id="PF07690">
    <property type="entry name" value="MFS_1"/>
    <property type="match status" value="1"/>
</dbReference>
<feature type="transmembrane region" description="Helical" evidence="6">
    <location>
        <begin position="404"/>
        <end position="426"/>
    </location>
</feature>
<comment type="caution">
    <text evidence="8">The sequence shown here is derived from an EMBL/GenBank/DDBJ whole genome shotgun (WGS) entry which is preliminary data.</text>
</comment>
<feature type="compositionally biased region" description="Basic and acidic residues" evidence="5">
    <location>
        <begin position="15"/>
        <end position="43"/>
    </location>
</feature>
<dbReference type="EMBL" id="SPOF01000038">
    <property type="protein sequence ID" value="TIB09720.1"/>
    <property type="molecule type" value="Genomic_DNA"/>
</dbReference>
<dbReference type="OMA" id="ELIMIMT"/>
<feature type="transmembrane region" description="Helical" evidence="6">
    <location>
        <begin position="217"/>
        <end position="241"/>
    </location>
</feature>
<reference evidence="8 9" key="1">
    <citation type="submission" date="2019-03" db="EMBL/GenBank/DDBJ databases">
        <title>Sequencing 23 genomes of Wallemia ichthyophaga.</title>
        <authorList>
            <person name="Gostincar C."/>
        </authorList>
    </citation>
    <scope>NUCLEOTIDE SEQUENCE [LARGE SCALE GENOMIC DNA]</scope>
    <source>
        <strain evidence="8 9">EXF-8621</strain>
    </source>
</reference>
<sequence>MSSANTIVVDEIDTDADKDNRGNDKTADTKDAKEPHQVESEMEAKQLGMGYFKGSHERLDKEVEKAERDKFLVEMDERDDPKNLSVGYKWYLTILSGCQILNATFASSVLSSAYSLIEEEYGKSQEVVILTVSLFLVGYIVGPFFWSPLNELVGRKVTFMSSLFLFVIFTIPCALAPNMACLLVCRFLAGCCAAASMVTSGGVLADLWDPVRRGRPMALYSLCPFAGPVAGPIASGFIVDYASDYKWVYWAQMIFGGVCFLGVGLTYPETMAQVILKKKAVKLRKSTHDNRYHTFSELNSPPFKEQLSIAFNRPFKMLSQELIMIMTSLYIGVVYGVLYLSFEMFPYVFKGSYGFTTWKTGLTFCSVAIGLFISYITNLIFDMRYMRIAKQTMKETGERPAPEIRFLPAILVGGPCFSIGLFWFAWTAGRTHWLAPCAAGVPIGAGVVLCFISLLSYISDAYTLYAASALAANTVVRSVFGSVFPLFAIKMFDRLSISWSGTLLACIGVLMMPFPIIFYRYGLSIRKRSNYARS</sequence>
<evidence type="ECO:0000313" key="9">
    <source>
        <dbReference type="Proteomes" id="UP000306954"/>
    </source>
</evidence>
<feature type="transmembrane region" description="Helical" evidence="6">
    <location>
        <begin position="247"/>
        <end position="267"/>
    </location>
</feature>
<evidence type="ECO:0000256" key="6">
    <source>
        <dbReference type="SAM" id="Phobius"/>
    </source>
</evidence>
<feature type="domain" description="Major facilitator superfamily (MFS) profile" evidence="7">
    <location>
        <begin position="92"/>
        <end position="530"/>
    </location>
</feature>
<dbReference type="AlphaFoldDB" id="A0A4T0G343"/>
<dbReference type="SUPFAM" id="SSF103473">
    <property type="entry name" value="MFS general substrate transporter"/>
    <property type="match status" value="1"/>
</dbReference>
<keyword evidence="3 6" id="KW-1133">Transmembrane helix</keyword>
<evidence type="ECO:0000256" key="3">
    <source>
        <dbReference type="ARBA" id="ARBA00022989"/>
    </source>
</evidence>
<feature type="transmembrane region" description="Helical" evidence="6">
    <location>
        <begin position="322"/>
        <end position="341"/>
    </location>
</feature>
<feature type="transmembrane region" description="Helical" evidence="6">
    <location>
        <begin position="361"/>
        <end position="383"/>
    </location>
</feature>
<gene>
    <name evidence="8" type="ORF">E3P90_03160</name>
</gene>
<keyword evidence="4 6" id="KW-0472">Membrane</keyword>
<dbReference type="Proteomes" id="UP000306954">
    <property type="component" value="Unassembled WGS sequence"/>
</dbReference>
<dbReference type="FunFam" id="1.20.1250.20:FF:000011">
    <property type="entry name" value="MFS multidrug transporter, putative"/>
    <property type="match status" value="1"/>
</dbReference>